<dbReference type="Gene3D" id="2.170.150.80">
    <property type="entry name" value="NAC domain"/>
    <property type="match status" value="1"/>
</dbReference>
<feature type="domain" description="NAC" evidence="5">
    <location>
        <begin position="11"/>
        <end position="199"/>
    </location>
</feature>
<keyword evidence="3" id="KW-0804">Transcription</keyword>
<dbReference type="GO" id="GO:0003677">
    <property type="term" value="F:DNA binding"/>
    <property type="evidence" value="ECO:0007669"/>
    <property type="project" value="UniProtKB-KW"/>
</dbReference>
<dbReference type="Proteomes" id="UP000594638">
    <property type="component" value="Unassembled WGS sequence"/>
</dbReference>
<evidence type="ECO:0000259" key="5">
    <source>
        <dbReference type="PROSITE" id="PS51005"/>
    </source>
</evidence>
<sequence length="380" mass="44014">MDEKSLYNSHFPPGIRFHPSDEELIIYYLQKKVKSLPLPANLMTDIELYKYNPWELPSLFSTNFSFFVFIIRQYSISRILQLFYFWFLKHTEKALFGEDEWYFFTPRDRKYPNGGRPNRTAASGFWKATGTDKPIVGSSGSGRIGVKKDLIFYKGKPPKGVKTDWVMTEYRLCGMTSRPLQSKGSMRLDDWVLCRVRQKGNKSKNAWEVQQNSGELLEYLPRIEEHPSVYIDDGREMFADYFLSNGCHLLASLLTGHDQTIETIPRATFQGNSSETINRHRLSTVNTPETNSSFQSFFNSLPGQPNKENWGLNFQLLTKMIPHEHEDKDLLSGNMVAAGDTNLYIQHMSERDNINYNPSNFVMNLQHLDMPTLSENFFSD</sequence>
<evidence type="ECO:0000256" key="4">
    <source>
        <dbReference type="ARBA" id="ARBA00023242"/>
    </source>
</evidence>
<dbReference type="PANTHER" id="PTHR31719">
    <property type="entry name" value="NAC TRANSCRIPTION FACTOR 56"/>
    <property type="match status" value="1"/>
</dbReference>
<proteinExistence type="predicted"/>
<keyword evidence="1" id="KW-0805">Transcription regulation</keyword>
<dbReference type="InterPro" id="IPR036093">
    <property type="entry name" value="NAC_dom_sf"/>
</dbReference>
<name>A0A8S0RTU8_OLEEU</name>
<accession>A0A8S0RTU8</accession>
<evidence type="ECO:0000313" key="6">
    <source>
        <dbReference type="EMBL" id="CAA2982768.1"/>
    </source>
</evidence>
<dbReference type="OrthoDB" id="1921961at2759"/>
<keyword evidence="4" id="KW-0539">Nucleus</keyword>
<dbReference type="PROSITE" id="PS51005">
    <property type="entry name" value="NAC"/>
    <property type="match status" value="1"/>
</dbReference>
<dbReference type="AlphaFoldDB" id="A0A8S0RTU8"/>
<evidence type="ECO:0000313" key="7">
    <source>
        <dbReference type="Proteomes" id="UP000594638"/>
    </source>
</evidence>
<dbReference type="SUPFAM" id="SSF101941">
    <property type="entry name" value="NAC domain"/>
    <property type="match status" value="2"/>
</dbReference>
<dbReference type="Pfam" id="PF02365">
    <property type="entry name" value="NAM"/>
    <property type="match status" value="2"/>
</dbReference>
<reference evidence="6 7" key="1">
    <citation type="submission" date="2019-12" db="EMBL/GenBank/DDBJ databases">
        <authorList>
            <person name="Alioto T."/>
            <person name="Alioto T."/>
            <person name="Gomez Garrido J."/>
        </authorList>
    </citation>
    <scope>NUCLEOTIDE SEQUENCE [LARGE SCALE GENOMIC DNA]</scope>
</reference>
<dbReference type="InterPro" id="IPR003441">
    <property type="entry name" value="NAC-dom"/>
</dbReference>
<organism evidence="6 7">
    <name type="scientific">Olea europaea subsp. europaea</name>
    <dbReference type="NCBI Taxonomy" id="158383"/>
    <lineage>
        <taxon>Eukaryota</taxon>
        <taxon>Viridiplantae</taxon>
        <taxon>Streptophyta</taxon>
        <taxon>Embryophyta</taxon>
        <taxon>Tracheophyta</taxon>
        <taxon>Spermatophyta</taxon>
        <taxon>Magnoliopsida</taxon>
        <taxon>eudicotyledons</taxon>
        <taxon>Gunneridae</taxon>
        <taxon>Pentapetalae</taxon>
        <taxon>asterids</taxon>
        <taxon>lamiids</taxon>
        <taxon>Lamiales</taxon>
        <taxon>Oleaceae</taxon>
        <taxon>Oleeae</taxon>
        <taxon>Olea</taxon>
    </lineage>
</organism>
<keyword evidence="2" id="KW-0238">DNA-binding</keyword>
<dbReference type="PANTHER" id="PTHR31719:SF157">
    <property type="entry name" value="NAC TRANSCRIPTION FACTOR-LIKE PROTEIN"/>
    <property type="match status" value="1"/>
</dbReference>
<evidence type="ECO:0000256" key="1">
    <source>
        <dbReference type="ARBA" id="ARBA00023015"/>
    </source>
</evidence>
<keyword evidence="7" id="KW-1185">Reference proteome</keyword>
<dbReference type="GO" id="GO:0006355">
    <property type="term" value="P:regulation of DNA-templated transcription"/>
    <property type="evidence" value="ECO:0007669"/>
    <property type="project" value="InterPro"/>
</dbReference>
<dbReference type="EMBL" id="CACTIH010003706">
    <property type="protein sequence ID" value="CAA2982768.1"/>
    <property type="molecule type" value="Genomic_DNA"/>
</dbReference>
<gene>
    <name evidence="6" type="ORF">OLEA9_A093067</name>
</gene>
<protein>
    <submittedName>
        <fullName evidence="6">NAC transcription factor 29-like</fullName>
    </submittedName>
</protein>
<comment type="caution">
    <text evidence="6">The sequence shown here is derived from an EMBL/GenBank/DDBJ whole genome shotgun (WGS) entry which is preliminary data.</text>
</comment>
<evidence type="ECO:0000256" key="3">
    <source>
        <dbReference type="ARBA" id="ARBA00023163"/>
    </source>
</evidence>
<evidence type="ECO:0000256" key="2">
    <source>
        <dbReference type="ARBA" id="ARBA00023125"/>
    </source>
</evidence>
<dbReference type="Gramene" id="OE9A093067T1">
    <property type="protein sequence ID" value="OE9A093067C1"/>
    <property type="gene ID" value="OE9A093067"/>
</dbReference>